<dbReference type="HAMAP" id="MF_00338">
    <property type="entry name" value="UPF0145"/>
    <property type="match status" value="1"/>
</dbReference>
<dbReference type="Proteomes" id="UP000460949">
    <property type="component" value="Unassembled WGS sequence"/>
</dbReference>
<gene>
    <name evidence="3" type="ORF">GLW04_15225</name>
</gene>
<sequence length="109" mass="11578">MIIVTTDFVPGYDVQEVKGFVRGSTVQSKNVGRDILAGLKNLVGGEIKDYTSMMDSARQQAIGRLVQHAEEKGADAVIAVRLETSSITNAASEIMAYGTAVTLSKRSSG</sequence>
<comment type="caution">
    <text evidence="3">The sequence shown here is derived from an EMBL/GenBank/DDBJ whole genome shotgun (WGS) entry which is preliminary data.</text>
</comment>
<name>A0A845DUC4_9BACI</name>
<dbReference type="AlphaFoldDB" id="A0A845DUC4"/>
<evidence type="ECO:0000256" key="1">
    <source>
        <dbReference type="ARBA" id="ARBA00010751"/>
    </source>
</evidence>
<comment type="similarity">
    <text evidence="1 2">Belongs to the UPF0145 family.</text>
</comment>
<reference evidence="3 4" key="1">
    <citation type="submission" date="2019-11" db="EMBL/GenBank/DDBJ databases">
        <title>Genome sequences of 17 halophilic strains isolated from different environments.</title>
        <authorList>
            <person name="Furrow R.E."/>
        </authorList>
    </citation>
    <scope>NUCLEOTIDE SEQUENCE [LARGE SCALE GENOMIC DNA]</scope>
    <source>
        <strain evidence="3 4">22511_23_Filter</strain>
    </source>
</reference>
<evidence type="ECO:0000313" key="3">
    <source>
        <dbReference type="EMBL" id="MYL21251.1"/>
    </source>
</evidence>
<organism evidence="3 4">
    <name type="scientific">Halobacillus litoralis</name>
    <dbReference type="NCBI Taxonomy" id="45668"/>
    <lineage>
        <taxon>Bacteria</taxon>
        <taxon>Bacillati</taxon>
        <taxon>Bacillota</taxon>
        <taxon>Bacilli</taxon>
        <taxon>Bacillales</taxon>
        <taxon>Bacillaceae</taxon>
        <taxon>Halobacillus</taxon>
    </lineage>
</organism>
<proteinExistence type="inferred from homology"/>
<dbReference type="SUPFAM" id="SSF117782">
    <property type="entry name" value="YbjQ-like"/>
    <property type="match status" value="1"/>
</dbReference>
<dbReference type="PANTHER" id="PTHR34068:SF2">
    <property type="entry name" value="UPF0145 PROTEIN SCO3412"/>
    <property type="match status" value="1"/>
</dbReference>
<protein>
    <recommendedName>
        <fullName evidence="2">UPF0145 protein GLW04_15225</fullName>
    </recommendedName>
</protein>
<dbReference type="RefSeq" id="WP_160838790.1">
    <property type="nucleotide sequence ID" value="NZ_JAIVAK010000011.1"/>
</dbReference>
<accession>A0A845DUC4</accession>
<dbReference type="InterPro" id="IPR002765">
    <property type="entry name" value="UPF0145_YbjQ-like"/>
</dbReference>
<dbReference type="Gene3D" id="3.30.110.70">
    <property type="entry name" value="Hypothetical protein apc22750. Chain B"/>
    <property type="match status" value="1"/>
</dbReference>
<dbReference type="PANTHER" id="PTHR34068">
    <property type="entry name" value="UPF0145 PROTEIN YBJQ"/>
    <property type="match status" value="1"/>
</dbReference>
<dbReference type="Pfam" id="PF01906">
    <property type="entry name" value="YbjQ_1"/>
    <property type="match status" value="1"/>
</dbReference>
<dbReference type="InterPro" id="IPR035439">
    <property type="entry name" value="UPF0145_dom_sf"/>
</dbReference>
<evidence type="ECO:0000313" key="4">
    <source>
        <dbReference type="Proteomes" id="UP000460949"/>
    </source>
</evidence>
<dbReference type="EMBL" id="WMET01000004">
    <property type="protein sequence ID" value="MYL21251.1"/>
    <property type="molecule type" value="Genomic_DNA"/>
</dbReference>
<dbReference type="OrthoDB" id="9796448at2"/>
<evidence type="ECO:0000256" key="2">
    <source>
        <dbReference type="HAMAP-Rule" id="MF_00338"/>
    </source>
</evidence>